<keyword evidence="2" id="KW-1185">Reference proteome</keyword>
<gene>
    <name evidence="1" type="ORF">QBC34DRAFT_477802</name>
</gene>
<evidence type="ECO:0000313" key="2">
    <source>
        <dbReference type="Proteomes" id="UP001321760"/>
    </source>
</evidence>
<reference evidence="1" key="2">
    <citation type="submission" date="2023-05" db="EMBL/GenBank/DDBJ databases">
        <authorList>
            <consortium name="Lawrence Berkeley National Laboratory"/>
            <person name="Steindorff A."/>
            <person name="Hensen N."/>
            <person name="Bonometti L."/>
            <person name="Westerberg I."/>
            <person name="Brannstrom I.O."/>
            <person name="Guillou S."/>
            <person name="Cros-Aarteil S."/>
            <person name="Calhoun S."/>
            <person name="Haridas S."/>
            <person name="Kuo A."/>
            <person name="Mondo S."/>
            <person name="Pangilinan J."/>
            <person name="Riley R."/>
            <person name="Labutti K."/>
            <person name="Andreopoulos B."/>
            <person name="Lipzen A."/>
            <person name="Chen C."/>
            <person name="Yanf M."/>
            <person name="Daum C."/>
            <person name="Ng V."/>
            <person name="Clum A."/>
            <person name="Ohm R."/>
            <person name="Martin F."/>
            <person name="Silar P."/>
            <person name="Natvig D."/>
            <person name="Lalanne C."/>
            <person name="Gautier V."/>
            <person name="Ament-Velasquez S.L."/>
            <person name="Kruys A."/>
            <person name="Hutchinson M.I."/>
            <person name="Powell A.J."/>
            <person name="Barry K."/>
            <person name="Miller A.N."/>
            <person name="Grigoriev I.V."/>
            <person name="Debuchy R."/>
            <person name="Gladieux P."/>
            <person name="Thoren M.H."/>
            <person name="Johannesson H."/>
        </authorList>
    </citation>
    <scope>NUCLEOTIDE SEQUENCE</scope>
    <source>
        <strain evidence="1">PSN243</strain>
    </source>
</reference>
<evidence type="ECO:0000313" key="1">
    <source>
        <dbReference type="EMBL" id="KAK4443358.1"/>
    </source>
</evidence>
<dbReference type="AlphaFoldDB" id="A0AAV9G4Y7"/>
<organism evidence="1 2">
    <name type="scientific">Podospora aff. communis PSN243</name>
    <dbReference type="NCBI Taxonomy" id="3040156"/>
    <lineage>
        <taxon>Eukaryota</taxon>
        <taxon>Fungi</taxon>
        <taxon>Dikarya</taxon>
        <taxon>Ascomycota</taxon>
        <taxon>Pezizomycotina</taxon>
        <taxon>Sordariomycetes</taxon>
        <taxon>Sordariomycetidae</taxon>
        <taxon>Sordariales</taxon>
        <taxon>Podosporaceae</taxon>
        <taxon>Podospora</taxon>
    </lineage>
</organism>
<dbReference type="EMBL" id="MU865994">
    <property type="protein sequence ID" value="KAK4443358.1"/>
    <property type="molecule type" value="Genomic_DNA"/>
</dbReference>
<reference evidence="1" key="1">
    <citation type="journal article" date="2023" name="Mol. Phylogenet. Evol.">
        <title>Genome-scale phylogeny and comparative genomics of the fungal order Sordariales.</title>
        <authorList>
            <person name="Hensen N."/>
            <person name="Bonometti L."/>
            <person name="Westerberg I."/>
            <person name="Brannstrom I.O."/>
            <person name="Guillou S."/>
            <person name="Cros-Aarteil S."/>
            <person name="Calhoun S."/>
            <person name="Haridas S."/>
            <person name="Kuo A."/>
            <person name="Mondo S."/>
            <person name="Pangilinan J."/>
            <person name="Riley R."/>
            <person name="LaButti K."/>
            <person name="Andreopoulos B."/>
            <person name="Lipzen A."/>
            <person name="Chen C."/>
            <person name="Yan M."/>
            <person name="Daum C."/>
            <person name="Ng V."/>
            <person name="Clum A."/>
            <person name="Steindorff A."/>
            <person name="Ohm R.A."/>
            <person name="Martin F."/>
            <person name="Silar P."/>
            <person name="Natvig D.O."/>
            <person name="Lalanne C."/>
            <person name="Gautier V."/>
            <person name="Ament-Velasquez S.L."/>
            <person name="Kruys A."/>
            <person name="Hutchinson M.I."/>
            <person name="Powell A.J."/>
            <person name="Barry K."/>
            <person name="Miller A.N."/>
            <person name="Grigoriev I.V."/>
            <person name="Debuchy R."/>
            <person name="Gladieux P."/>
            <person name="Hiltunen Thoren M."/>
            <person name="Johannesson H."/>
        </authorList>
    </citation>
    <scope>NUCLEOTIDE SEQUENCE</scope>
    <source>
        <strain evidence="1">PSN243</strain>
    </source>
</reference>
<accession>A0AAV9G4Y7</accession>
<comment type="caution">
    <text evidence="1">The sequence shown here is derived from an EMBL/GenBank/DDBJ whole genome shotgun (WGS) entry which is preliminary data.</text>
</comment>
<dbReference type="Proteomes" id="UP001321760">
    <property type="component" value="Unassembled WGS sequence"/>
</dbReference>
<proteinExistence type="predicted"/>
<protein>
    <submittedName>
        <fullName evidence="1">Uncharacterized protein</fullName>
    </submittedName>
</protein>
<name>A0AAV9G4Y7_9PEZI</name>
<sequence>MCIRLHLHRIPCDTRPFLTLAKPTPRGRMCLQYVNPYSEPLRCPHRITKASSCRWSGCCVHSVADLPCACADRAAWGVEGPGEDLTRCLHFREYHEYEFRADGSGESAWEGFRYLDEWVTVDRDLNGGFYCESGEWRAAVGEVVRTGERLDGVVRAEGVSEKEVEEAWEAQRAAQGRLRGVDGRRADAFLGWGVEGESDVRPEAKAFI</sequence>